<dbReference type="OrthoDB" id="9789291at2"/>
<dbReference type="GO" id="GO:0006465">
    <property type="term" value="P:signal peptide processing"/>
    <property type="evidence" value="ECO:0007669"/>
    <property type="project" value="TreeGrafter"/>
</dbReference>
<dbReference type="Pfam" id="PF01478">
    <property type="entry name" value="Peptidase_A24"/>
    <property type="match status" value="1"/>
</dbReference>
<dbReference type="Proteomes" id="UP000530514">
    <property type="component" value="Unassembled WGS sequence"/>
</dbReference>
<dbReference type="EMBL" id="JACEIP010000001">
    <property type="protein sequence ID" value="MBA4541394.1"/>
    <property type="molecule type" value="Genomic_DNA"/>
</dbReference>
<feature type="domain" description="Prepilin type IV endopeptidase peptidase" evidence="3">
    <location>
        <begin position="73"/>
        <end position="175"/>
    </location>
</feature>
<keyword evidence="2" id="KW-1133">Transmembrane helix</keyword>
<evidence type="ECO:0000313" key="4">
    <source>
        <dbReference type="EMBL" id="MBA4541394.1"/>
    </source>
</evidence>
<dbReference type="InterPro" id="IPR050882">
    <property type="entry name" value="Prepilin_peptidase/N-MTase"/>
</dbReference>
<dbReference type="PANTHER" id="PTHR30487:SF0">
    <property type="entry name" value="PREPILIN LEADER PEPTIDASE_N-METHYLTRANSFERASE-RELATED"/>
    <property type="match status" value="1"/>
</dbReference>
<feature type="transmembrane region" description="Helical" evidence="2">
    <location>
        <begin position="44"/>
        <end position="61"/>
    </location>
</feature>
<evidence type="ECO:0000256" key="2">
    <source>
        <dbReference type="SAM" id="Phobius"/>
    </source>
</evidence>
<feature type="transmembrane region" description="Helical" evidence="2">
    <location>
        <begin position="116"/>
        <end position="134"/>
    </location>
</feature>
<dbReference type="AlphaFoldDB" id="A0A7W2AH66"/>
<feature type="transmembrane region" description="Helical" evidence="2">
    <location>
        <begin position="67"/>
        <end position="84"/>
    </location>
</feature>
<feature type="transmembrane region" description="Helical" evidence="2">
    <location>
        <begin position="193"/>
        <end position="216"/>
    </location>
</feature>
<dbReference type="GO" id="GO:0004190">
    <property type="term" value="F:aspartic-type endopeptidase activity"/>
    <property type="evidence" value="ECO:0007669"/>
    <property type="project" value="InterPro"/>
</dbReference>
<reference evidence="4 5" key="1">
    <citation type="submission" date="2020-07" db="EMBL/GenBank/DDBJ databases">
        <authorList>
            <person name="Feng H."/>
        </authorList>
    </citation>
    <scope>NUCLEOTIDE SEQUENCE [LARGE SCALE GENOMIC DNA]</scope>
    <source>
        <strain evidence="5">s-11</strain>
    </source>
</reference>
<keyword evidence="5" id="KW-1185">Reference proteome</keyword>
<name>A0A7W2AH66_9BACL</name>
<protein>
    <submittedName>
        <fullName evidence="4">Prepilin peptidase</fullName>
    </submittedName>
</protein>
<dbReference type="InterPro" id="IPR000045">
    <property type="entry name" value="Prepilin_IV_endopep_pep"/>
</dbReference>
<sequence length="222" mass="24831">MFDWKIGAMLVVSALISMILPPLASWSIRRKREGGTLFRYSKTVWGLQAGFSLFFTWLVGMREGTSAEGWVSLVLMWLLILLSLTDLQAMVLPNLFTYSGTVLFAAVRIWVHPMPYGNYLCASALAYLCCLIISKCTGGMGMGDAKLLAMSGWVVGWPEIFLAFWLATWSALFCAVCHALLFKRRSWGDPLPFAPHLAIGVIIALLWGDGWIHFLLSFRILE</sequence>
<evidence type="ECO:0000259" key="3">
    <source>
        <dbReference type="Pfam" id="PF01478"/>
    </source>
</evidence>
<accession>A0A7W2AH66</accession>
<feature type="transmembrane region" description="Helical" evidence="2">
    <location>
        <begin position="6"/>
        <end position="24"/>
    </location>
</feature>
<dbReference type="RefSeq" id="WP_033099224.1">
    <property type="nucleotide sequence ID" value="NZ_JACEIP010000001.1"/>
</dbReference>
<organism evidence="4 5">
    <name type="scientific">Thermoactinomyces daqus</name>
    <dbReference type="NCBI Taxonomy" id="1329516"/>
    <lineage>
        <taxon>Bacteria</taxon>
        <taxon>Bacillati</taxon>
        <taxon>Bacillota</taxon>
        <taxon>Bacilli</taxon>
        <taxon>Bacillales</taxon>
        <taxon>Thermoactinomycetaceae</taxon>
        <taxon>Thermoactinomyces</taxon>
    </lineage>
</organism>
<feature type="transmembrane region" description="Helical" evidence="2">
    <location>
        <begin position="91"/>
        <end position="110"/>
    </location>
</feature>
<keyword evidence="2" id="KW-0472">Membrane</keyword>
<gene>
    <name evidence="4" type="ORF">H1164_00510</name>
</gene>
<proteinExistence type="inferred from homology"/>
<dbReference type="PANTHER" id="PTHR30487">
    <property type="entry name" value="TYPE 4 PREPILIN-LIKE PROTEINS LEADER PEPTIDE-PROCESSING ENZYME"/>
    <property type="match status" value="1"/>
</dbReference>
<dbReference type="GO" id="GO:0005886">
    <property type="term" value="C:plasma membrane"/>
    <property type="evidence" value="ECO:0007669"/>
    <property type="project" value="TreeGrafter"/>
</dbReference>
<comment type="similarity">
    <text evidence="1">Belongs to the peptidase A24 family.</text>
</comment>
<comment type="caution">
    <text evidence="4">The sequence shown here is derived from an EMBL/GenBank/DDBJ whole genome shotgun (WGS) entry which is preliminary data.</text>
</comment>
<feature type="transmembrane region" description="Helical" evidence="2">
    <location>
        <begin position="155"/>
        <end position="181"/>
    </location>
</feature>
<dbReference type="Gene3D" id="1.20.120.1220">
    <property type="match status" value="1"/>
</dbReference>
<keyword evidence="2" id="KW-0812">Transmembrane</keyword>
<evidence type="ECO:0000256" key="1">
    <source>
        <dbReference type="ARBA" id="ARBA00005801"/>
    </source>
</evidence>
<evidence type="ECO:0000313" key="5">
    <source>
        <dbReference type="Proteomes" id="UP000530514"/>
    </source>
</evidence>